<keyword evidence="6" id="KW-0611">Plant defense</keyword>
<dbReference type="Pfam" id="PF00168">
    <property type="entry name" value="C2"/>
    <property type="match status" value="2"/>
</dbReference>
<dbReference type="SUPFAM" id="SSF53300">
    <property type="entry name" value="vWA-like"/>
    <property type="match status" value="1"/>
</dbReference>
<keyword evidence="5" id="KW-0677">Repeat</keyword>
<dbReference type="InterPro" id="IPR036465">
    <property type="entry name" value="vWFA_dom_sf"/>
</dbReference>
<evidence type="ECO:0000259" key="10">
    <source>
        <dbReference type="PROSITE" id="PS50004"/>
    </source>
</evidence>
<comment type="similarity">
    <text evidence="2">Belongs to the copine family.</text>
</comment>
<dbReference type="EMBL" id="DF973311">
    <property type="protein sequence ID" value="GAU25464.1"/>
    <property type="molecule type" value="Genomic_DNA"/>
</dbReference>
<dbReference type="AlphaFoldDB" id="A0A2Z6LZD2"/>
<evidence type="ECO:0000256" key="9">
    <source>
        <dbReference type="ARBA" id="ARBA00023288"/>
    </source>
</evidence>
<dbReference type="InterPro" id="IPR045052">
    <property type="entry name" value="Copine"/>
</dbReference>
<dbReference type="OrthoDB" id="5855668at2759"/>
<keyword evidence="4" id="KW-0479">Metal-binding</keyword>
<comment type="subcellular location">
    <subcellularLocation>
        <location evidence="1">Cell membrane</location>
        <topology evidence="1">Lipid-anchor</topology>
    </subcellularLocation>
</comment>
<evidence type="ECO:0000256" key="3">
    <source>
        <dbReference type="ARBA" id="ARBA00022475"/>
    </source>
</evidence>
<evidence type="ECO:0000256" key="2">
    <source>
        <dbReference type="ARBA" id="ARBA00009048"/>
    </source>
</evidence>
<gene>
    <name evidence="11" type="ORF">TSUD_71180</name>
</gene>
<evidence type="ECO:0000256" key="7">
    <source>
        <dbReference type="ARBA" id="ARBA00022837"/>
    </source>
</evidence>
<protein>
    <recommendedName>
        <fullName evidence="10">C2 domain-containing protein</fullName>
    </recommendedName>
</protein>
<dbReference type="PANTHER" id="PTHR10857">
    <property type="entry name" value="COPINE"/>
    <property type="match status" value="1"/>
</dbReference>
<evidence type="ECO:0000313" key="12">
    <source>
        <dbReference type="Proteomes" id="UP000242715"/>
    </source>
</evidence>
<dbReference type="GO" id="GO:0071277">
    <property type="term" value="P:cellular response to calcium ion"/>
    <property type="evidence" value="ECO:0007669"/>
    <property type="project" value="TreeGrafter"/>
</dbReference>
<keyword evidence="9" id="KW-0449">Lipoprotein</keyword>
<proteinExistence type="inferred from homology"/>
<dbReference type="Gene3D" id="2.60.40.150">
    <property type="entry name" value="C2 domain"/>
    <property type="match status" value="1"/>
</dbReference>
<sequence length="570" mass="62669">MGNCCSDYAGARTAIGGTAGSLLNQTNDAVDNFFKSRGYQGLFSQIELSFSASGLRDRDVLSKSDPIMVLYAKGKNGALEEIGRTEVVLNSLNPTWITKQTLTYHFEVVQVLVFRVYDVDTQFHNADVKILKLEEQQFLGEATCALSEIITKSDGSLTLDLLRQDSIRSGDSQKCGKLKVHAEECVGSKTTVELILRCSDLEYRDLFSKSESPLIIECYNFNTNGKHDLLGKVQTSLVELEKLYSGGQGENLFLSASVGHDSQTKVLKSRLFVDKFSENIQYTFLDYLAGGFELNFMVAIDFTVRLCPVCLREHLWIPQNVIPEDAIQFYALTSSCLPASNGNSRLPDSLHYIDPSGRPNAYQRAIVEVGEVLQFYDSDKRFPTWGFGARPIDGPVSHCFNLNGSSNYCEVEGIQGIMMAYASALLNVSLAGPTLFGPVINNAALIASQSVANGGRKYFVLLIITDGVVTDLQETKDALVKASDLPLSILIVGVGGADFKEMEILDADKGDRLESSSGRVASRDIVQFVPFRDVQSRWGNFSSASTSSRITYSIFSLHAEQKYPAKSLVM</sequence>
<keyword evidence="8" id="KW-0472">Membrane</keyword>
<keyword evidence="12" id="KW-1185">Reference proteome</keyword>
<keyword evidence="3" id="KW-1003">Cell membrane</keyword>
<evidence type="ECO:0000256" key="6">
    <source>
        <dbReference type="ARBA" id="ARBA00022821"/>
    </source>
</evidence>
<dbReference type="GO" id="GO:0006952">
    <property type="term" value="P:defense response"/>
    <property type="evidence" value="ECO:0007669"/>
    <property type="project" value="UniProtKB-KW"/>
</dbReference>
<dbReference type="SUPFAM" id="SSF49562">
    <property type="entry name" value="C2 domain (Calcium/lipid-binding domain, CaLB)"/>
    <property type="match status" value="1"/>
</dbReference>
<dbReference type="InterPro" id="IPR000008">
    <property type="entry name" value="C2_dom"/>
</dbReference>
<evidence type="ECO:0000256" key="4">
    <source>
        <dbReference type="ARBA" id="ARBA00022723"/>
    </source>
</evidence>
<evidence type="ECO:0000256" key="8">
    <source>
        <dbReference type="ARBA" id="ARBA00023136"/>
    </source>
</evidence>
<name>A0A2Z6LZD2_TRISU</name>
<dbReference type="GO" id="GO:0046872">
    <property type="term" value="F:metal ion binding"/>
    <property type="evidence" value="ECO:0007669"/>
    <property type="project" value="UniProtKB-KW"/>
</dbReference>
<evidence type="ECO:0000256" key="1">
    <source>
        <dbReference type="ARBA" id="ARBA00004193"/>
    </source>
</evidence>
<dbReference type="PROSITE" id="PS50004">
    <property type="entry name" value="C2"/>
    <property type="match status" value="1"/>
</dbReference>
<reference evidence="12" key="1">
    <citation type="journal article" date="2017" name="Front. Plant Sci.">
        <title>Climate Clever Clovers: New Paradigm to Reduce the Environmental Footprint of Ruminants by Breeding Low Methanogenic Forages Utilizing Haplotype Variation.</title>
        <authorList>
            <person name="Kaur P."/>
            <person name="Appels R."/>
            <person name="Bayer P.E."/>
            <person name="Keeble-Gagnere G."/>
            <person name="Wang J."/>
            <person name="Hirakawa H."/>
            <person name="Shirasawa K."/>
            <person name="Vercoe P."/>
            <person name="Stefanova K."/>
            <person name="Durmic Z."/>
            <person name="Nichols P."/>
            <person name="Revell C."/>
            <person name="Isobe S.N."/>
            <person name="Edwards D."/>
            <person name="Erskine W."/>
        </authorList>
    </citation>
    <scope>NUCLEOTIDE SEQUENCE [LARGE SCALE GENOMIC DNA]</scope>
    <source>
        <strain evidence="12">cv. Daliak</strain>
    </source>
</reference>
<evidence type="ECO:0000256" key="5">
    <source>
        <dbReference type="ARBA" id="ARBA00022737"/>
    </source>
</evidence>
<dbReference type="GO" id="GO:0005544">
    <property type="term" value="F:calcium-dependent phospholipid binding"/>
    <property type="evidence" value="ECO:0007669"/>
    <property type="project" value="InterPro"/>
</dbReference>
<feature type="domain" description="C2" evidence="10">
    <location>
        <begin position="25"/>
        <end position="159"/>
    </location>
</feature>
<keyword evidence="7" id="KW-0106">Calcium</keyword>
<dbReference type="CDD" id="cd01459">
    <property type="entry name" value="vWA_copine_like"/>
    <property type="match status" value="1"/>
</dbReference>
<dbReference type="PANTHER" id="PTHR10857:SF106">
    <property type="entry name" value="C2 DOMAIN-CONTAINING PROTEIN"/>
    <property type="match status" value="1"/>
</dbReference>
<dbReference type="Pfam" id="PF07002">
    <property type="entry name" value="Copine"/>
    <property type="match status" value="1"/>
</dbReference>
<evidence type="ECO:0000313" key="11">
    <source>
        <dbReference type="EMBL" id="GAU25464.1"/>
    </source>
</evidence>
<organism evidence="11 12">
    <name type="scientific">Trifolium subterraneum</name>
    <name type="common">Subterranean clover</name>
    <dbReference type="NCBI Taxonomy" id="3900"/>
    <lineage>
        <taxon>Eukaryota</taxon>
        <taxon>Viridiplantae</taxon>
        <taxon>Streptophyta</taxon>
        <taxon>Embryophyta</taxon>
        <taxon>Tracheophyta</taxon>
        <taxon>Spermatophyta</taxon>
        <taxon>Magnoliopsida</taxon>
        <taxon>eudicotyledons</taxon>
        <taxon>Gunneridae</taxon>
        <taxon>Pentapetalae</taxon>
        <taxon>rosids</taxon>
        <taxon>fabids</taxon>
        <taxon>Fabales</taxon>
        <taxon>Fabaceae</taxon>
        <taxon>Papilionoideae</taxon>
        <taxon>50 kb inversion clade</taxon>
        <taxon>NPAAA clade</taxon>
        <taxon>Hologalegina</taxon>
        <taxon>IRL clade</taxon>
        <taxon>Trifolieae</taxon>
        <taxon>Trifolium</taxon>
    </lineage>
</organism>
<accession>A0A2Z6LZD2</accession>
<dbReference type="CDD" id="cd04048">
    <property type="entry name" value="C2A_Copine"/>
    <property type="match status" value="1"/>
</dbReference>
<dbReference type="FunFam" id="2.60.40.150:FF:000168">
    <property type="entry name" value="Protein BONZAI 1"/>
    <property type="match status" value="1"/>
</dbReference>
<dbReference type="GO" id="GO:0005886">
    <property type="term" value="C:plasma membrane"/>
    <property type="evidence" value="ECO:0007669"/>
    <property type="project" value="UniProtKB-SubCell"/>
</dbReference>
<dbReference type="InterPro" id="IPR010734">
    <property type="entry name" value="Copine_C"/>
</dbReference>
<dbReference type="Proteomes" id="UP000242715">
    <property type="component" value="Unassembled WGS sequence"/>
</dbReference>
<dbReference type="InterPro" id="IPR035892">
    <property type="entry name" value="C2_domain_sf"/>
</dbReference>